<accession>A0ABQ3K3R5</accession>
<evidence type="ECO:0000256" key="1">
    <source>
        <dbReference type="SAM" id="MobiDB-lite"/>
    </source>
</evidence>
<evidence type="ECO:0000259" key="2">
    <source>
        <dbReference type="PROSITE" id="PS51664"/>
    </source>
</evidence>
<dbReference type="EMBL" id="BNAW01000004">
    <property type="protein sequence ID" value="GHG01744.1"/>
    <property type="molecule type" value="Genomic_DNA"/>
</dbReference>
<dbReference type="InterPro" id="IPR003776">
    <property type="entry name" value="YcaO-like_dom"/>
</dbReference>
<evidence type="ECO:0000313" key="4">
    <source>
        <dbReference type="Proteomes" id="UP000649955"/>
    </source>
</evidence>
<protein>
    <recommendedName>
        <fullName evidence="2">YcaO domain-containing protein</fullName>
    </recommendedName>
</protein>
<feature type="domain" description="YcaO" evidence="2">
    <location>
        <begin position="63"/>
        <end position="456"/>
    </location>
</feature>
<dbReference type="InterPro" id="IPR027624">
    <property type="entry name" value="TOMM_cyclo_SagD"/>
</dbReference>
<name>A0ABQ3K3R5_9PSEU</name>
<reference evidence="4" key="1">
    <citation type="journal article" date="2019" name="Int. J. Syst. Evol. Microbiol.">
        <title>The Global Catalogue of Microorganisms (GCM) 10K type strain sequencing project: providing services to taxonomists for standard genome sequencing and annotation.</title>
        <authorList>
            <consortium name="The Broad Institute Genomics Platform"/>
            <consortium name="The Broad Institute Genome Sequencing Center for Infectious Disease"/>
            <person name="Wu L."/>
            <person name="Ma J."/>
        </authorList>
    </citation>
    <scope>NUCLEOTIDE SEQUENCE [LARGE SCALE GENOMIC DNA]</scope>
    <source>
        <strain evidence="4">CGMCC 4.7680</strain>
    </source>
</reference>
<proteinExistence type="predicted"/>
<dbReference type="Gene3D" id="3.30.40.250">
    <property type="match status" value="1"/>
</dbReference>
<dbReference type="Gene3D" id="3.30.1330.230">
    <property type="match status" value="1"/>
</dbReference>
<dbReference type="PROSITE" id="PS51664">
    <property type="entry name" value="YCAO"/>
    <property type="match status" value="1"/>
</dbReference>
<dbReference type="PANTHER" id="PTHR37809">
    <property type="entry name" value="RIBOSOMAL PROTEIN S12 METHYLTHIOTRANSFERASE ACCESSORY FACTOR YCAO"/>
    <property type="match status" value="1"/>
</dbReference>
<evidence type="ECO:0000313" key="3">
    <source>
        <dbReference type="EMBL" id="GHG01744.1"/>
    </source>
</evidence>
<dbReference type="Pfam" id="PF02624">
    <property type="entry name" value="YcaO"/>
    <property type="match status" value="1"/>
</dbReference>
<dbReference type="Gene3D" id="3.30.160.660">
    <property type="match status" value="1"/>
</dbReference>
<comment type="caution">
    <text evidence="3">The sequence shown here is derived from an EMBL/GenBank/DDBJ whole genome shotgun (WGS) entry which is preliminary data.</text>
</comment>
<gene>
    <name evidence="3" type="ORF">GCM10017567_16320</name>
</gene>
<dbReference type="PANTHER" id="PTHR37809:SF1">
    <property type="entry name" value="RIBOSOMAL PROTEIN S12 METHYLTHIOTRANSFERASE ACCESSORY FACTOR YCAO"/>
    <property type="match status" value="1"/>
</dbReference>
<organism evidence="3 4">
    <name type="scientific">Amycolatopsis bullii</name>
    <dbReference type="NCBI Taxonomy" id="941987"/>
    <lineage>
        <taxon>Bacteria</taxon>
        <taxon>Bacillati</taxon>
        <taxon>Actinomycetota</taxon>
        <taxon>Actinomycetes</taxon>
        <taxon>Pseudonocardiales</taxon>
        <taxon>Pseudonocardiaceae</taxon>
        <taxon>Amycolatopsis</taxon>
    </lineage>
</organism>
<feature type="region of interest" description="Disordered" evidence="1">
    <location>
        <begin position="1"/>
        <end position="22"/>
    </location>
</feature>
<sequence>MTAVHEGLPGRSGVRRSAPGPGPIVTQLQSFAGLPGTPEALHLAVADIRDVRAEVPWQGDLQGFGTSWDDPGHARLAAWGEAIERYCGIWPPQDLVHGTHADLVSRGLTALSPDRLVGYSPRQYATPGFPFTPFTDASPVHWIRATSLGDGSEILVPAFAVHTGWPHTAKPAEEPLHAFPVIGGTAAGETLEDAIRSGLQEIVEHDATAVWWLNGAPQPTLAPPPRLAELSAGHGEVHLWSIGNEFGVPVLAAAVRSPEGWLTVGTAMRADPEQAALKALAEAYMLQITCRTLDNREAVSAMIEGYGDHSPLQSWRAGRDYADRYRQDSADMVELLCHQQLHLDPRVGDAALAWAAPGPAGDWAAIPRPADDSLDALHACVAAAGHEVLYVDLTTPEAAEDGVTVVQVLVPGTVGTAPAAYPPLGARRVQDLGARLGWYPEPLGEEELNRRPLPHG</sequence>
<dbReference type="Proteomes" id="UP000649955">
    <property type="component" value="Unassembled WGS sequence"/>
</dbReference>
<keyword evidence="4" id="KW-1185">Reference proteome</keyword>
<dbReference type="NCBIfam" id="TIGR03604">
    <property type="entry name" value="TOMM_cyclo_SagD"/>
    <property type="match status" value="1"/>
</dbReference>
<dbReference type="RefSeq" id="WP_191307784.1">
    <property type="nucleotide sequence ID" value="NZ_BNAW01000004.1"/>
</dbReference>